<dbReference type="InterPro" id="IPR001314">
    <property type="entry name" value="Peptidase_S1A"/>
</dbReference>
<dbReference type="InterPro" id="IPR043504">
    <property type="entry name" value="Peptidase_S1_PA_chymotrypsin"/>
</dbReference>
<dbReference type="InterPro" id="IPR001254">
    <property type="entry name" value="Trypsin_dom"/>
</dbReference>
<protein>
    <recommendedName>
        <fullName evidence="3">Peptidase S1 domain-containing protein</fullName>
    </recommendedName>
</protein>
<dbReference type="PANTHER" id="PTHR24252:SF7">
    <property type="entry name" value="HYALIN"/>
    <property type="match status" value="1"/>
</dbReference>
<dbReference type="EnsemblMetazoa" id="CLYHEMT013077.1">
    <property type="protein sequence ID" value="CLYHEMP013077.1"/>
    <property type="gene ID" value="CLYHEMG013077"/>
</dbReference>
<evidence type="ECO:0000256" key="2">
    <source>
        <dbReference type="RuleBase" id="RU363034"/>
    </source>
</evidence>
<keyword evidence="2" id="KW-0378">Hydrolase</keyword>
<keyword evidence="5" id="KW-1185">Reference proteome</keyword>
<keyword evidence="2" id="KW-0720">Serine protease</keyword>
<dbReference type="AlphaFoldDB" id="A0A7M5WU81"/>
<proteinExistence type="predicted"/>
<feature type="domain" description="Peptidase S1" evidence="3">
    <location>
        <begin position="1"/>
        <end position="235"/>
    </location>
</feature>
<accession>A0A7M5WU81</accession>
<dbReference type="GO" id="GO:0004252">
    <property type="term" value="F:serine-type endopeptidase activity"/>
    <property type="evidence" value="ECO:0007669"/>
    <property type="project" value="InterPro"/>
</dbReference>
<dbReference type="Proteomes" id="UP000594262">
    <property type="component" value="Unplaced"/>
</dbReference>
<evidence type="ECO:0000313" key="4">
    <source>
        <dbReference type="EnsemblMetazoa" id="CLYHEMP013077.1"/>
    </source>
</evidence>
<sequence>NGVEAQPGAWPWIISLQTVRGSHFCGGTILTPTWILTASHCVKKYKEIPGFFMIVAGAHDKELSEQSQQRIEAKRIIVHPEYGRYDEFSADIALIQLETPLRLNDRVVKACMPQQGVYPKVGKNCYIAGWGAIDYPGDSVDTLQQTRLPVVGTPHRGCHNITEVVCVGLGFGSQSNGKQHPNACRGDSGGPLMCQQSNGSWTVEGVASYVYTYCKYYTAYAPVNKYLPWIKQYVNEL</sequence>
<name>A0A7M5WU81_9CNID</name>
<keyword evidence="1" id="KW-1015">Disulfide bond</keyword>
<dbReference type="SMART" id="SM00020">
    <property type="entry name" value="Tryp_SPc"/>
    <property type="match status" value="1"/>
</dbReference>
<dbReference type="PANTHER" id="PTHR24252">
    <property type="entry name" value="ACROSIN-RELATED"/>
    <property type="match status" value="1"/>
</dbReference>
<reference evidence="4" key="1">
    <citation type="submission" date="2021-01" db="UniProtKB">
        <authorList>
            <consortium name="EnsemblMetazoa"/>
        </authorList>
    </citation>
    <scope>IDENTIFICATION</scope>
</reference>
<organism evidence="4 5">
    <name type="scientific">Clytia hemisphaerica</name>
    <dbReference type="NCBI Taxonomy" id="252671"/>
    <lineage>
        <taxon>Eukaryota</taxon>
        <taxon>Metazoa</taxon>
        <taxon>Cnidaria</taxon>
        <taxon>Hydrozoa</taxon>
        <taxon>Hydroidolina</taxon>
        <taxon>Leptothecata</taxon>
        <taxon>Obeliida</taxon>
        <taxon>Clytiidae</taxon>
        <taxon>Clytia</taxon>
    </lineage>
</organism>
<dbReference type="PROSITE" id="PS00134">
    <property type="entry name" value="TRYPSIN_HIS"/>
    <property type="match status" value="1"/>
</dbReference>
<dbReference type="InterPro" id="IPR018114">
    <property type="entry name" value="TRYPSIN_HIS"/>
</dbReference>
<dbReference type="InterPro" id="IPR009003">
    <property type="entry name" value="Peptidase_S1_PA"/>
</dbReference>
<dbReference type="FunFam" id="2.40.10.10:FF:000004">
    <property type="entry name" value="Tryptase gamma 1"/>
    <property type="match status" value="1"/>
</dbReference>
<keyword evidence="2" id="KW-0645">Protease</keyword>
<dbReference type="SUPFAM" id="SSF50494">
    <property type="entry name" value="Trypsin-like serine proteases"/>
    <property type="match status" value="1"/>
</dbReference>
<dbReference type="PROSITE" id="PS00135">
    <property type="entry name" value="TRYPSIN_SER"/>
    <property type="match status" value="1"/>
</dbReference>
<evidence type="ECO:0000313" key="5">
    <source>
        <dbReference type="Proteomes" id="UP000594262"/>
    </source>
</evidence>
<dbReference type="Gene3D" id="2.40.10.10">
    <property type="entry name" value="Trypsin-like serine proteases"/>
    <property type="match status" value="1"/>
</dbReference>
<dbReference type="OrthoDB" id="5947903at2759"/>
<dbReference type="CDD" id="cd00190">
    <property type="entry name" value="Tryp_SPc"/>
    <property type="match status" value="1"/>
</dbReference>
<dbReference type="PROSITE" id="PS50240">
    <property type="entry name" value="TRYPSIN_DOM"/>
    <property type="match status" value="1"/>
</dbReference>
<dbReference type="GO" id="GO:0006508">
    <property type="term" value="P:proteolysis"/>
    <property type="evidence" value="ECO:0007669"/>
    <property type="project" value="UniProtKB-KW"/>
</dbReference>
<dbReference type="Pfam" id="PF00089">
    <property type="entry name" value="Trypsin"/>
    <property type="match status" value="1"/>
</dbReference>
<evidence type="ECO:0000259" key="3">
    <source>
        <dbReference type="PROSITE" id="PS50240"/>
    </source>
</evidence>
<dbReference type="InterPro" id="IPR033116">
    <property type="entry name" value="TRYPSIN_SER"/>
</dbReference>
<evidence type="ECO:0000256" key="1">
    <source>
        <dbReference type="ARBA" id="ARBA00023157"/>
    </source>
</evidence>
<dbReference type="PRINTS" id="PR00722">
    <property type="entry name" value="CHYMOTRYPSIN"/>
</dbReference>